<keyword evidence="2" id="KW-0812">Transmembrane</keyword>
<feature type="transmembrane region" description="Helical" evidence="2">
    <location>
        <begin position="75"/>
        <end position="94"/>
    </location>
</feature>
<feature type="region of interest" description="Disordered" evidence="1">
    <location>
        <begin position="1"/>
        <end position="29"/>
    </location>
</feature>
<dbReference type="Proteomes" id="UP000549971">
    <property type="component" value="Unassembled WGS sequence"/>
</dbReference>
<keyword evidence="4" id="KW-1185">Reference proteome</keyword>
<proteinExistence type="predicted"/>
<protein>
    <submittedName>
        <fullName evidence="3">Uncharacterized protein</fullName>
    </submittedName>
</protein>
<gene>
    <name evidence="3" type="ORF">HDA39_007796</name>
</gene>
<dbReference type="AlphaFoldDB" id="A0A7W9JFW4"/>
<evidence type="ECO:0000256" key="1">
    <source>
        <dbReference type="SAM" id="MobiDB-lite"/>
    </source>
</evidence>
<comment type="caution">
    <text evidence="3">The sequence shown here is derived from an EMBL/GenBank/DDBJ whole genome shotgun (WGS) entry which is preliminary data.</text>
</comment>
<dbReference type="EMBL" id="JACHMY010000001">
    <property type="protein sequence ID" value="MBB5841062.1"/>
    <property type="molecule type" value="Genomic_DNA"/>
</dbReference>
<keyword evidence="2" id="KW-1133">Transmembrane helix</keyword>
<feature type="transmembrane region" description="Helical" evidence="2">
    <location>
        <begin position="106"/>
        <end position="125"/>
    </location>
</feature>
<evidence type="ECO:0000313" key="3">
    <source>
        <dbReference type="EMBL" id="MBB5841062.1"/>
    </source>
</evidence>
<keyword evidence="2" id="KW-0472">Membrane</keyword>
<evidence type="ECO:0000256" key="2">
    <source>
        <dbReference type="SAM" id="Phobius"/>
    </source>
</evidence>
<accession>A0A7W9JFW4</accession>
<organism evidence="3 4">
    <name type="scientific">Kribbella italica</name>
    <dbReference type="NCBI Taxonomy" id="1540520"/>
    <lineage>
        <taxon>Bacteria</taxon>
        <taxon>Bacillati</taxon>
        <taxon>Actinomycetota</taxon>
        <taxon>Actinomycetes</taxon>
        <taxon>Propionibacteriales</taxon>
        <taxon>Kribbellaceae</taxon>
        <taxon>Kribbella</taxon>
    </lineage>
</organism>
<sequence>MTDGQLSGHQPDGPAGPWRAIGSPEASPRCPCGVPVEQPWRTRDRAYSPASFIGGLFWYAVLAVALIAGFSPFSWILASVLGGVLLGSLVLQAIRRHRGFCWLVRSLWFGVATPGLPVRVVSAFSA</sequence>
<name>A0A7W9JFW4_9ACTN</name>
<reference evidence="3 4" key="1">
    <citation type="submission" date="2020-08" db="EMBL/GenBank/DDBJ databases">
        <title>Sequencing the genomes of 1000 actinobacteria strains.</title>
        <authorList>
            <person name="Klenk H.-P."/>
        </authorList>
    </citation>
    <scope>NUCLEOTIDE SEQUENCE [LARGE SCALE GENOMIC DNA]</scope>
    <source>
        <strain evidence="3 4">DSM 28967</strain>
    </source>
</reference>
<evidence type="ECO:0000313" key="4">
    <source>
        <dbReference type="Proteomes" id="UP000549971"/>
    </source>
</evidence>
<feature type="transmembrane region" description="Helical" evidence="2">
    <location>
        <begin position="50"/>
        <end position="69"/>
    </location>
</feature>